<keyword evidence="4" id="KW-1185">Reference proteome</keyword>
<dbReference type="NCBIfam" id="TIGR00369">
    <property type="entry name" value="unchar_dom_1"/>
    <property type="match status" value="1"/>
</dbReference>
<name>A0A3P3VL10_9GAMM</name>
<sequence>MRQQLESGEIAGSPFSQHLGIRYCSVGEGRAHLQLSTAPFTRNFNGVTHGGALFSLVDAAMGVALFSRTPEGLSTATLESKINYTRAVHEGTVDCYSEVLHLGSRTALLEARIEQDGQLVAKASATFALITQQDLKRSRKS</sequence>
<dbReference type="Proteomes" id="UP000280792">
    <property type="component" value="Unassembled WGS sequence"/>
</dbReference>
<evidence type="ECO:0000259" key="2">
    <source>
        <dbReference type="Pfam" id="PF03061"/>
    </source>
</evidence>
<dbReference type="PANTHER" id="PTHR42856">
    <property type="entry name" value="ACYL-COENZYME A THIOESTERASE PAAI"/>
    <property type="match status" value="1"/>
</dbReference>
<dbReference type="GO" id="GO:0016289">
    <property type="term" value="F:acyl-CoA hydrolase activity"/>
    <property type="evidence" value="ECO:0007669"/>
    <property type="project" value="TreeGrafter"/>
</dbReference>
<dbReference type="InterPro" id="IPR003736">
    <property type="entry name" value="PAAI_dom"/>
</dbReference>
<evidence type="ECO:0000313" key="4">
    <source>
        <dbReference type="Proteomes" id="UP000280792"/>
    </source>
</evidence>
<gene>
    <name evidence="3" type="ORF">D0544_11325</name>
</gene>
<comment type="caution">
    <text evidence="3">The sequence shown here is derived from an EMBL/GenBank/DDBJ whole genome shotgun (WGS) entry which is preliminary data.</text>
</comment>
<dbReference type="CDD" id="cd03443">
    <property type="entry name" value="PaaI_thioesterase"/>
    <property type="match status" value="1"/>
</dbReference>
<dbReference type="SUPFAM" id="SSF54637">
    <property type="entry name" value="Thioesterase/thiol ester dehydrase-isomerase"/>
    <property type="match status" value="1"/>
</dbReference>
<dbReference type="AlphaFoldDB" id="A0A3P3VL10"/>
<accession>A0A3P3VL10</accession>
<protein>
    <submittedName>
        <fullName evidence="3">PaaI family thioesterase</fullName>
    </submittedName>
</protein>
<keyword evidence="1" id="KW-0378">Hydrolase</keyword>
<dbReference type="Pfam" id="PF03061">
    <property type="entry name" value="4HBT"/>
    <property type="match status" value="1"/>
</dbReference>
<dbReference type="PANTHER" id="PTHR42856:SF1">
    <property type="entry name" value="ACYL-COENZYME A THIOESTERASE PAAI"/>
    <property type="match status" value="1"/>
</dbReference>
<reference evidence="3 4" key="2">
    <citation type="submission" date="2018-12" db="EMBL/GenBank/DDBJ databases">
        <title>Simiduia agarivorans gen. nov., sp. nov., a marine, agarolytic bacterium isolated from shallow coastal water from Keelung, Taiwan.</title>
        <authorList>
            <person name="Shieh W.Y."/>
        </authorList>
    </citation>
    <scope>NUCLEOTIDE SEQUENCE [LARGE SCALE GENOMIC DNA]</scope>
    <source>
        <strain evidence="3 4">GTF-13</strain>
    </source>
</reference>
<dbReference type="InterPro" id="IPR052723">
    <property type="entry name" value="Acyl-CoA_thioesterase_PaaI"/>
</dbReference>
<reference evidence="3 4" key="1">
    <citation type="submission" date="2018-08" db="EMBL/GenBank/DDBJ databases">
        <authorList>
            <person name="Khan S.A."/>
        </authorList>
    </citation>
    <scope>NUCLEOTIDE SEQUENCE [LARGE SCALE GENOMIC DNA]</scope>
    <source>
        <strain evidence="3 4">GTF-13</strain>
    </source>
</reference>
<dbReference type="EMBL" id="QWEZ01000002">
    <property type="protein sequence ID" value="RRJ82459.1"/>
    <property type="molecule type" value="Genomic_DNA"/>
</dbReference>
<dbReference type="InterPro" id="IPR029069">
    <property type="entry name" value="HotDog_dom_sf"/>
</dbReference>
<proteinExistence type="predicted"/>
<organism evidence="3 4">
    <name type="scientific">Aestuariirhabdus litorea</name>
    <dbReference type="NCBI Taxonomy" id="2528527"/>
    <lineage>
        <taxon>Bacteria</taxon>
        <taxon>Pseudomonadati</taxon>
        <taxon>Pseudomonadota</taxon>
        <taxon>Gammaproteobacteria</taxon>
        <taxon>Oceanospirillales</taxon>
        <taxon>Aestuariirhabdaceae</taxon>
        <taxon>Aestuariirhabdus</taxon>
    </lineage>
</organism>
<dbReference type="InterPro" id="IPR006683">
    <property type="entry name" value="Thioestr_dom"/>
</dbReference>
<evidence type="ECO:0000256" key="1">
    <source>
        <dbReference type="ARBA" id="ARBA00022801"/>
    </source>
</evidence>
<dbReference type="Gene3D" id="3.10.129.10">
    <property type="entry name" value="Hotdog Thioesterase"/>
    <property type="match status" value="1"/>
</dbReference>
<evidence type="ECO:0000313" key="3">
    <source>
        <dbReference type="EMBL" id="RRJ82459.1"/>
    </source>
</evidence>
<feature type="domain" description="Thioesterase" evidence="2">
    <location>
        <begin position="45"/>
        <end position="120"/>
    </location>
</feature>